<dbReference type="Pfam" id="PF11188">
    <property type="entry name" value="DUF2975"/>
    <property type="match status" value="1"/>
</dbReference>
<organism evidence="2 3">
    <name type="scientific">Brevibacterium salitolerans</name>
    <dbReference type="NCBI Taxonomy" id="1403566"/>
    <lineage>
        <taxon>Bacteria</taxon>
        <taxon>Bacillati</taxon>
        <taxon>Actinomycetota</taxon>
        <taxon>Actinomycetes</taxon>
        <taxon>Micrococcales</taxon>
        <taxon>Brevibacteriaceae</taxon>
        <taxon>Brevibacterium</taxon>
    </lineage>
</organism>
<feature type="transmembrane region" description="Helical" evidence="1">
    <location>
        <begin position="133"/>
        <end position="159"/>
    </location>
</feature>
<dbReference type="Proteomes" id="UP001500984">
    <property type="component" value="Unassembled WGS sequence"/>
</dbReference>
<evidence type="ECO:0000313" key="3">
    <source>
        <dbReference type="Proteomes" id="UP001500984"/>
    </source>
</evidence>
<keyword evidence="1" id="KW-1133">Transmembrane helix</keyword>
<dbReference type="EMBL" id="BAAAPZ010000018">
    <property type="protein sequence ID" value="GAA2104950.1"/>
    <property type="molecule type" value="Genomic_DNA"/>
</dbReference>
<evidence type="ECO:0008006" key="4">
    <source>
        <dbReference type="Google" id="ProtNLM"/>
    </source>
</evidence>
<feature type="transmembrane region" description="Helical" evidence="1">
    <location>
        <begin position="65"/>
        <end position="90"/>
    </location>
</feature>
<evidence type="ECO:0000256" key="1">
    <source>
        <dbReference type="SAM" id="Phobius"/>
    </source>
</evidence>
<dbReference type="InterPro" id="IPR021354">
    <property type="entry name" value="DUF2975"/>
</dbReference>
<keyword evidence="3" id="KW-1185">Reference proteome</keyword>
<feature type="transmembrane region" description="Helical" evidence="1">
    <location>
        <begin position="27"/>
        <end position="45"/>
    </location>
</feature>
<feature type="transmembrane region" description="Helical" evidence="1">
    <location>
        <begin position="102"/>
        <end position="127"/>
    </location>
</feature>
<gene>
    <name evidence="2" type="ORF">GCM10009823_29890</name>
</gene>
<keyword evidence="1" id="KW-0812">Transmembrane</keyword>
<comment type="caution">
    <text evidence="2">The sequence shown here is derived from an EMBL/GenBank/DDBJ whole genome shotgun (WGS) entry which is preliminary data.</text>
</comment>
<reference evidence="2 3" key="1">
    <citation type="journal article" date="2019" name="Int. J. Syst. Evol. Microbiol.">
        <title>The Global Catalogue of Microorganisms (GCM) 10K type strain sequencing project: providing services to taxonomists for standard genome sequencing and annotation.</title>
        <authorList>
            <consortium name="The Broad Institute Genomics Platform"/>
            <consortium name="The Broad Institute Genome Sequencing Center for Infectious Disease"/>
            <person name="Wu L."/>
            <person name="Ma J."/>
        </authorList>
    </citation>
    <scope>NUCLEOTIDE SEQUENCE [LARGE SCALE GENOMIC DNA]</scope>
    <source>
        <strain evidence="2 3">JCM 15900</strain>
    </source>
</reference>
<accession>A0ABN2X543</accession>
<name>A0ABN2X543_9MICO</name>
<protein>
    <recommendedName>
        <fullName evidence="4">DUF2975 domain-containing protein</fullName>
    </recommendedName>
</protein>
<dbReference type="RefSeq" id="WP_291791831.1">
    <property type="nucleotide sequence ID" value="NZ_BAAAPZ010000018.1"/>
</dbReference>
<evidence type="ECO:0000313" key="2">
    <source>
        <dbReference type="EMBL" id="GAA2104950.1"/>
    </source>
</evidence>
<keyword evidence="1" id="KW-0472">Membrane</keyword>
<sequence>MSESEHLLPAEPSDTARSRAAVWTLRALLLVLFAIFVVVEVSALSGDLVERVDITRAVEGIETTALTVTVVVSLCVQVVIVCIWRLLGFVTRGEIFSAQARIWVDAIVVVVGGACLFLLAVLVLALADGRDPVWPVVLGLAATFTAVCALLMVVMRALLRRATELRTDMEAVV</sequence>
<proteinExistence type="predicted"/>